<protein>
    <recommendedName>
        <fullName evidence="3">DUF465 domain-containing protein</fullName>
    </recommendedName>
</protein>
<name>A0A916XQZ3_9BURK</name>
<dbReference type="RefSeq" id="WP_188568971.1">
    <property type="nucleotide sequence ID" value="NZ_BMED01000007.1"/>
</dbReference>
<keyword evidence="2" id="KW-1185">Reference proteome</keyword>
<sequence>MSISLLSHALEKECPELAEKIAMLRKDDPHFVRLLAAHDEVDSQITSDEAGTRQRLDDATLQQLKLRRCQLKDELYKIASNGSGNPCS</sequence>
<reference evidence="1" key="1">
    <citation type="journal article" date="2014" name="Int. J. Syst. Evol. Microbiol.">
        <title>Complete genome sequence of Corynebacterium casei LMG S-19264T (=DSM 44701T), isolated from a smear-ripened cheese.</title>
        <authorList>
            <consortium name="US DOE Joint Genome Institute (JGI-PGF)"/>
            <person name="Walter F."/>
            <person name="Albersmeier A."/>
            <person name="Kalinowski J."/>
            <person name="Ruckert C."/>
        </authorList>
    </citation>
    <scope>NUCLEOTIDE SEQUENCE</scope>
    <source>
        <strain evidence="1">CGMCC 1.10998</strain>
    </source>
</reference>
<reference evidence="1" key="2">
    <citation type="submission" date="2020-09" db="EMBL/GenBank/DDBJ databases">
        <authorList>
            <person name="Sun Q."/>
            <person name="Zhou Y."/>
        </authorList>
    </citation>
    <scope>NUCLEOTIDE SEQUENCE</scope>
    <source>
        <strain evidence="1">CGMCC 1.10998</strain>
    </source>
</reference>
<gene>
    <name evidence="1" type="ORF">GCM10011396_50950</name>
</gene>
<dbReference type="Proteomes" id="UP000637423">
    <property type="component" value="Unassembled WGS sequence"/>
</dbReference>
<evidence type="ECO:0000313" key="1">
    <source>
        <dbReference type="EMBL" id="GGC97252.1"/>
    </source>
</evidence>
<proteinExistence type="predicted"/>
<organism evidence="1 2">
    <name type="scientific">Undibacterium terreum</name>
    <dbReference type="NCBI Taxonomy" id="1224302"/>
    <lineage>
        <taxon>Bacteria</taxon>
        <taxon>Pseudomonadati</taxon>
        <taxon>Pseudomonadota</taxon>
        <taxon>Betaproteobacteria</taxon>
        <taxon>Burkholderiales</taxon>
        <taxon>Oxalobacteraceae</taxon>
        <taxon>Undibacterium</taxon>
    </lineage>
</organism>
<evidence type="ECO:0000313" key="2">
    <source>
        <dbReference type="Proteomes" id="UP000637423"/>
    </source>
</evidence>
<dbReference type="Pfam" id="PF04325">
    <property type="entry name" value="DUF465"/>
    <property type="match status" value="1"/>
</dbReference>
<dbReference type="InterPro" id="IPR007420">
    <property type="entry name" value="DUF465"/>
</dbReference>
<dbReference type="InterPro" id="IPR038444">
    <property type="entry name" value="DUF465_sf"/>
</dbReference>
<dbReference type="AlphaFoldDB" id="A0A916XQZ3"/>
<accession>A0A916XQZ3</accession>
<comment type="caution">
    <text evidence="1">The sequence shown here is derived from an EMBL/GenBank/DDBJ whole genome shotgun (WGS) entry which is preliminary data.</text>
</comment>
<dbReference type="EMBL" id="BMED01000007">
    <property type="protein sequence ID" value="GGC97252.1"/>
    <property type="molecule type" value="Genomic_DNA"/>
</dbReference>
<dbReference type="Gene3D" id="6.10.280.50">
    <property type="match status" value="1"/>
</dbReference>
<evidence type="ECO:0008006" key="3">
    <source>
        <dbReference type="Google" id="ProtNLM"/>
    </source>
</evidence>